<dbReference type="InterPro" id="IPR001841">
    <property type="entry name" value="Znf_RING"/>
</dbReference>
<proteinExistence type="predicted"/>
<dbReference type="InterPro" id="IPR048841">
    <property type="entry name" value="PAN2_N"/>
</dbReference>
<evidence type="ECO:0000313" key="10">
    <source>
        <dbReference type="Proteomes" id="UP001295794"/>
    </source>
</evidence>
<dbReference type="SMART" id="SM00361">
    <property type="entry name" value="RRM_1"/>
    <property type="match status" value="1"/>
</dbReference>
<evidence type="ECO:0000259" key="7">
    <source>
        <dbReference type="PROSITE" id="PS50102"/>
    </source>
</evidence>
<dbReference type="GO" id="GO:0003723">
    <property type="term" value="F:RNA binding"/>
    <property type="evidence" value="ECO:0007669"/>
    <property type="project" value="UniProtKB-UniRule"/>
</dbReference>
<dbReference type="Pfam" id="PF13423">
    <property type="entry name" value="UCH_1"/>
    <property type="match status" value="1"/>
</dbReference>
<dbReference type="GO" id="GO:0008270">
    <property type="term" value="F:zinc ion binding"/>
    <property type="evidence" value="ECO:0007669"/>
    <property type="project" value="UniProtKB-KW"/>
</dbReference>
<dbReference type="PROSITE" id="PS50102">
    <property type="entry name" value="RRM"/>
    <property type="match status" value="1"/>
</dbReference>
<evidence type="ECO:0000259" key="8">
    <source>
        <dbReference type="PROSITE" id="PS50235"/>
    </source>
</evidence>
<dbReference type="GO" id="GO:0031251">
    <property type="term" value="C:PAN complex"/>
    <property type="evidence" value="ECO:0007669"/>
    <property type="project" value="TreeGrafter"/>
</dbReference>
<dbReference type="InterPro" id="IPR028889">
    <property type="entry name" value="USP"/>
</dbReference>
<dbReference type="CDD" id="cd06143">
    <property type="entry name" value="PAN2_exo"/>
    <property type="match status" value="1"/>
</dbReference>
<dbReference type="PANTHER" id="PTHR15728">
    <property type="entry name" value="DEADENYLATION COMPLEX CATALYTIC SUBUNIT PAN2"/>
    <property type="match status" value="1"/>
</dbReference>
<feature type="region of interest" description="Disordered" evidence="5">
    <location>
        <begin position="1546"/>
        <end position="1687"/>
    </location>
</feature>
<dbReference type="Gene3D" id="3.90.70.10">
    <property type="entry name" value="Cysteine proteinases"/>
    <property type="match status" value="1"/>
</dbReference>
<keyword evidence="3" id="KW-0694">RNA-binding</keyword>
<dbReference type="Pfam" id="PF20770">
    <property type="entry name" value="PAN2_N"/>
    <property type="match status" value="1"/>
</dbReference>
<organism evidence="9 10">
    <name type="scientific">Mycena citricolor</name>
    <dbReference type="NCBI Taxonomy" id="2018698"/>
    <lineage>
        <taxon>Eukaryota</taxon>
        <taxon>Fungi</taxon>
        <taxon>Dikarya</taxon>
        <taxon>Basidiomycota</taxon>
        <taxon>Agaricomycotina</taxon>
        <taxon>Agaricomycetes</taxon>
        <taxon>Agaricomycetidae</taxon>
        <taxon>Agaricales</taxon>
        <taxon>Marasmiineae</taxon>
        <taxon>Mycenaceae</taxon>
        <taxon>Mycena</taxon>
    </lineage>
</organism>
<keyword evidence="10" id="KW-1185">Reference proteome</keyword>
<keyword evidence="2" id="KW-0863">Zinc-finger</keyword>
<dbReference type="InterPro" id="IPR000504">
    <property type="entry name" value="RRM_dom"/>
</dbReference>
<keyword evidence="1" id="KW-0853">WD repeat</keyword>
<evidence type="ECO:0000256" key="4">
    <source>
        <dbReference type="SAM" id="Coils"/>
    </source>
</evidence>
<evidence type="ECO:0000313" key="9">
    <source>
        <dbReference type="EMBL" id="CAK5279336.1"/>
    </source>
</evidence>
<evidence type="ECO:0008006" key="11">
    <source>
        <dbReference type="Google" id="ProtNLM"/>
    </source>
</evidence>
<dbReference type="GO" id="GO:0000289">
    <property type="term" value="P:nuclear-transcribed mRNA poly(A) tail shortening"/>
    <property type="evidence" value="ECO:0007669"/>
    <property type="project" value="TreeGrafter"/>
</dbReference>
<dbReference type="SUPFAM" id="SSF54928">
    <property type="entry name" value="RNA-binding domain, RBD"/>
    <property type="match status" value="1"/>
</dbReference>
<feature type="region of interest" description="Disordered" evidence="5">
    <location>
        <begin position="408"/>
        <end position="431"/>
    </location>
</feature>
<evidence type="ECO:0000256" key="1">
    <source>
        <dbReference type="ARBA" id="ARBA00022574"/>
    </source>
</evidence>
<dbReference type="Pfam" id="PF14570">
    <property type="entry name" value="zf-RING_4"/>
    <property type="match status" value="1"/>
</dbReference>
<feature type="region of interest" description="Disordered" evidence="5">
    <location>
        <begin position="1275"/>
        <end position="1358"/>
    </location>
</feature>
<dbReference type="CDD" id="cd16618">
    <property type="entry name" value="mRING-HC-C4C4_CNOT4"/>
    <property type="match status" value="1"/>
</dbReference>
<dbReference type="InterPro" id="IPR012337">
    <property type="entry name" value="RNaseH-like_sf"/>
</dbReference>
<dbReference type="InterPro" id="IPR003954">
    <property type="entry name" value="RRM_euk-type"/>
</dbReference>
<feature type="compositionally biased region" description="Low complexity" evidence="5">
    <location>
        <begin position="1340"/>
        <end position="1358"/>
    </location>
</feature>
<dbReference type="SUPFAM" id="SSF54001">
    <property type="entry name" value="Cysteine proteinases"/>
    <property type="match status" value="1"/>
</dbReference>
<keyword evidence="2" id="KW-0479">Metal-binding</keyword>
<feature type="compositionally biased region" description="Basic residues" evidence="5">
    <location>
        <begin position="408"/>
        <end position="417"/>
    </location>
</feature>
<evidence type="ECO:0000256" key="5">
    <source>
        <dbReference type="SAM" id="MobiDB-lite"/>
    </source>
</evidence>
<dbReference type="InterPro" id="IPR039515">
    <property type="entry name" value="NOT4_mRING-HC-C4C4"/>
</dbReference>
<dbReference type="InterPro" id="IPR013520">
    <property type="entry name" value="Ribonucl_H"/>
</dbReference>
<dbReference type="InterPro" id="IPR035979">
    <property type="entry name" value="RBD_domain_sf"/>
</dbReference>
<dbReference type="InterPro" id="IPR001680">
    <property type="entry name" value="WD40_rpt"/>
</dbReference>
<feature type="domain" description="USP" evidence="8">
    <location>
        <begin position="467"/>
        <end position="781"/>
    </location>
</feature>
<dbReference type="InterPro" id="IPR036397">
    <property type="entry name" value="RNaseH_sf"/>
</dbReference>
<comment type="caution">
    <text evidence="9">The sequence shown here is derived from an EMBL/GenBank/DDBJ whole genome shotgun (WGS) entry which is preliminary data.</text>
</comment>
<dbReference type="InterPro" id="IPR036322">
    <property type="entry name" value="WD40_repeat_dom_sf"/>
</dbReference>
<dbReference type="Proteomes" id="UP001295794">
    <property type="component" value="Unassembled WGS sequence"/>
</dbReference>
<feature type="compositionally biased region" description="Basic and acidic residues" evidence="5">
    <location>
        <begin position="1911"/>
        <end position="1929"/>
    </location>
</feature>
<feature type="compositionally biased region" description="Low complexity" evidence="5">
    <location>
        <begin position="1672"/>
        <end position="1687"/>
    </location>
</feature>
<dbReference type="GO" id="GO:0004535">
    <property type="term" value="F:poly(A)-specific ribonuclease activity"/>
    <property type="evidence" value="ECO:0007669"/>
    <property type="project" value="TreeGrafter"/>
</dbReference>
<sequence>MASSYHPIAPVSISSYPQPVTALSFDPASDTLWTGLNSGNVVACHGTAGMRGVSFPVGGSLAVAKILAGEGYVRAIGVAGDGLGSWTKGGVNKWFCRSPPTLTTFSNTSVASHTLAASSVGPELLLLNSATGAVLRQAPCPSLLTHLEFSHSSIFSGASDGLVRVHDPRTALARSESQVRAHHGGIQGLQVATNYIYTIGLGLRQSRPFPDPLVKVYDMRTMRALTPIPFSSTPAFLSLVPKRSSSILVASNQGLINIVDVLSNASEFYQLDISSYLTSLAVSPTGAYIASGDGEGMVHILSQVDEEGTVPFNGFDGQPVEWADPPTALPEIEWLPSTPLNTIGMPYYDSPLLSSWSPLFTSGHVNYPAPPKIPMQVLSTMKLNDNVAYAALPKDLKGRRNMVSTTRNKKGRFRSGKSRANESDLDTPAWESGGSATPRIYRKVEIEYSKFGVEDFDFGFYNKTEFSGLETHILNSYTNALVQVMHYSTPIRQLAKSHITTSCPREHCLLCELGFVVRMLEDAHGTNCQSSNFSSNAIELIDYGRETRDVNYALVIQAFHRFLLDHLGLEGNFFLDNPSLKGVPTATQLVGLNAVTTITCSHCQVTRSKENMTHILDLTYPRPAPAEPLELGSLVRMSLLRYTTHKATCPSCKHVANFFSRRSIATRDLPPILAINAAAHTSDALAFWMDNRSQTFVKPQIEVRGQIDGVDDRESVVYKLRSMVVQIVTREKSSHLVAIVKVPEAEGRDGLASPWYLFNDFVVQNITEEEALSFPDTWKEETEFRSDGSKQVLRPARLSLARVSVLRGNGPKQGVPFIDDHIHTNVCSALVATLPLLISAPVGDLDPTISPHTLTPLKVVYKKLRLLVDRGCIFIGHGLSKDFRIINIFVPPEQVIDTVDLYFLKARQRRLSLRFLSWFVLHENIQTDTHDSIEDARSALNLYKAYHDFEEQGVFDKKLEEVYKEGRQYNFKPPVPETPSAPVGNTSNQLSFLSQEHRNALTMGHAFSLNLNNRNAGLHPLPAPVVHAGFSVPQSKSTVLAGVQDAYWSDDEAEDAECPLCLEEMDISDLNFKPCICRFCWHHIKENLNKRCPACRRIYTDEGVEFKAVATQDHKRLTQQKKQRERERKELDALGRRHLANVRVVQRNVVYVVGIGPRFAKEELIPTLRSNEYFGQYGKITKILLTKRTPSGGGAPVIGLYITYHRREDAARAIAAVDGTASPGGGREIMRASYGTTKYLGRREGLFTKEDLSTLKHTMKATETRSRTVVGSLPKSAAWGKGSSTPVPSIPASIAIPITTRPARRGAGSSRQTRTAATTSSGVPATSKKTASSGKLSQIPSRPSTPSASLSARPASPVDVKVKEVVESVIQPSPSPAPSVAAESDLGSAPTPLSPVRPQSTDSAISSAPSVPPGIPAVPPGLSGPPGIAGPSRPPRVATASPQTPLLASQSTYQMSTAARALLDDVFQRRENVPVSQPFPDFDRTLQVWEQDQTGGFSFNLDMKLAGSEADGDTATLDLGLPELANESRMAFKGTYVDAFPALRSTSSPSPSPYMGPPGLPYSHNPSRSIYDPLSIRPPVERQSTGGSSTGYLGSFNPFSEGSEDSTATRSPLEDDMASRKVSRFGFARGRQGSTGTVGGSTSSPLHIPSPLASESHSFYNSSERATPPPWSGTSTSSYYNGSAGSSPLVSHAQPAYSLNQQHSRFHPFDSGVSEAQLRELIQSSRERPNDNLNHAHGQQGFTDPAIMAAAYTNATTYNTTASLSYGPPPGIAFGPPGITSMPNVEMNNVSPPPTSLSTTDFPALSMSTSVEALPSAPADEGTIAPVSVTDKALEKAERKAAKKAVAAEKAAERQRIVQEKAAAKSAERARLAAEKAAEKERLAKEKAELEQVAKEKAEKEKAERIARVEQQKALERQKEAAAEKEKAKAAAAKAKAVAELEKKKSETAQATKKAAVAAAAADVPGSMAPLLSRQTKKNKPIAKPVKFVTKEEEPRVPPPPSMSYEELVMKSGSVTSSNNNSRAESIVDGDSFPTTLDELLEDIHVMNPSMDLPNHIFFDVHRLNPASKMPLEYGPLVHALSALSVGGGSFAAGVNGAAGSGPADTAISSFQELLETLTQTISALLRLLPRTTWDESSYFDGVLGEMLKGGDYDNNLDDSKDNNVEALTLALERRARWMEVQLTKLEELHRDINTAAVRAVLSFNDSGWDAQGFLPRVGDTLYEFDCVGLVEEKDGSMRAMTVDELEKKLVVTQEAALFAETEVREMMEKMNMIRPLEDD</sequence>
<dbReference type="InterPro" id="IPR013083">
    <property type="entry name" value="Znf_RING/FYVE/PHD"/>
</dbReference>
<evidence type="ECO:0000256" key="2">
    <source>
        <dbReference type="PROSITE-ProRule" id="PRU00175"/>
    </source>
</evidence>
<dbReference type="SUPFAM" id="SSF53098">
    <property type="entry name" value="Ribonuclease H-like"/>
    <property type="match status" value="1"/>
</dbReference>
<dbReference type="InterPro" id="IPR012677">
    <property type="entry name" value="Nucleotide-bd_a/b_plait_sf"/>
</dbReference>
<protein>
    <recommendedName>
        <fullName evidence="11">Poly(A)-nuclease deadenylation complex subunit 2</fullName>
    </recommendedName>
</protein>
<feature type="compositionally biased region" description="Polar residues" evidence="5">
    <location>
        <begin position="1597"/>
        <end position="1610"/>
    </location>
</feature>
<dbReference type="EMBL" id="CAVNYO010000436">
    <property type="protein sequence ID" value="CAK5279336.1"/>
    <property type="molecule type" value="Genomic_DNA"/>
</dbReference>
<feature type="domain" description="RING-type" evidence="6">
    <location>
        <begin position="1058"/>
        <end position="1096"/>
    </location>
</feature>
<feature type="compositionally biased region" description="Low complexity" evidence="5">
    <location>
        <begin position="1584"/>
        <end position="1595"/>
    </location>
</feature>
<dbReference type="PROSITE" id="PS50089">
    <property type="entry name" value="ZF_RING_2"/>
    <property type="match status" value="1"/>
</dbReference>
<feature type="compositionally biased region" description="Polar residues" evidence="5">
    <location>
        <begin position="1653"/>
        <end position="1665"/>
    </location>
</feature>
<dbReference type="Gene3D" id="3.30.40.10">
    <property type="entry name" value="Zinc/RING finger domain, C3HC4 (zinc finger)"/>
    <property type="match status" value="1"/>
</dbReference>
<dbReference type="InterPro" id="IPR015943">
    <property type="entry name" value="WD40/YVTN_repeat-like_dom_sf"/>
</dbReference>
<dbReference type="InterPro" id="IPR028881">
    <property type="entry name" value="PAN2_UCH_dom"/>
</dbReference>
<feature type="compositionally biased region" description="Pro residues" evidence="5">
    <location>
        <begin position="1550"/>
        <end position="1560"/>
    </location>
</feature>
<feature type="domain" description="RRM" evidence="7">
    <location>
        <begin position="1148"/>
        <end position="1229"/>
    </location>
</feature>
<feature type="region of interest" description="Disordered" evidence="5">
    <location>
        <begin position="1370"/>
        <end position="1443"/>
    </location>
</feature>
<dbReference type="PANTHER" id="PTHR15728:SF0">
    <property type="entry name" value="PAN2-PAN3 DEADENYLATION COMPLEX CATALYTIC SUBUNIT PAN2"/>
    <property type="match status" value="1"/>
</dbReference>
<feature type="compositionally biased region" description="Pro residues" evidence="5">
    <location>
        <begin position="1410"/>
        <end position="1423"/>
    </location>
</feature>
<dbReference type="Gene3D" id="2.130.10.10">
    <property type="entry name" value="YVTN repeat-like/Quinoprotein amine dehydrogenase"/>
    <property type="match status" value="1"/>
</dbReference>
<dbReference type="SUPFAM" id="SSF50978">
    <property type="entry name" value="WD40 repeat-like"/>
    <property type="match status" value="1"/>
</dbReference>
<feature type="compositionally biased region" description="Polar residues" evidence="5">
    <location>
        <begin position="1322"/>
        <end position="1339"/>
    </location>
</feature>
<accession>A0AAD2HNQ4</accession>
<keyword evidence="4" id="KW-0175">Coiled coil</keyword>
<dbReference type="Gene3D" id="3.30.70.330">
    <property type="match status" value="1"/>
</dbReference>
<dbReference type="Gene3D" id="3.30.420.10">
    <property type="entry name" value="Ribonuclease H-like superfamily/Ribonuclease H"/>
    <property type="match status" value="1"/>
</dbReference>
<feature type="coiled-coil region" evidence="4">
    <location>
        <begin position="1107"/>
        <end position="1137"/>
    </location>
</feature>
<dbReference type="InterPro" id="IPR038765">
    <property type="entry name" value="Papain-like_cys_pep_sf"/>
</dbReference>
<dbReference type="SMART" id="SM00479">
    <property type="entry name" value="EXOIII"/>
    <property type="match status" value="1"/>
</dbReference>
<feature type="region of interest" description="Disordered" evidence="5">
    <location>
        <begin position="1911"/>
        <end position="1933"/>
    </location>
</feature>
<dbReference type="GO" id="GO:0000932">
    <property type="term" value="C:P-body"/>
    <property type="evidence" value="ECO:0007669"/>
    <property type="project" value="TreeGrafter"/>
</dbReference>
<dbReference type="SUPFAM" id="SSF57850">
    <property type="entry name" value="RING/U-box"/>
    <property type="match status" value="1"/>
</dbReference>
<evidence type="ECO:0000256" key="3">
    <source>
        <dbReference type="PROSITE-ProRule" id="PRU00176"/>
    </source>
</evidence>
<feature type="compositionally biased region" description="Low complexity" evidence="5">
    <location>
        <begin position="1309"/>
        <end position="1321"/>
    </location>
</feature>
<reference evidence="9" key="1">
    <citation type="submission" date="2023-11" db="EMBL/GenBank/DDBJ databases">
        <authorList>
            <person name="De Vega J J."/>
            <person name="De Vega J J."/>
        </authorList>
    </citation>
    <scope>NUCLEOTIDE SEQUENCE</scope>
</reference>
<gene>
    <name evidence="9" type="ORF">MYCIT1_LOCUS29330</name>
</gene>
<name>A0AAD2HNQ4_9AGAR</name>
<keyword evidence="2" id="KW-0862">Zinc</keyword>
<dbReference type="Pfam" id="PF00929">
    <property type="entry name" value="RNase_T"/>
    <property type="match status" value="1"/>
</dbReference>
<dbReference type="PROSITE" id="PS50235">
    <property type="entry name" value="USP_3"/>
    <property type="match status" value="1"/>
</dbReference>
<dbReference type="SMART" id="SM00320">
    <property type="entry name" value="WD40"/>
    <property type="match status" value="3"/>
</dbReference>
<feature type="compositionally biased region" description="Low complexity" evidence="5">
    <location>
        <begin position="1283"/>
        <end position="1301"/>
    </location>
</feature>
<evidence type="ECO:0000259" key="6">
    <source>
        <dbReference type="PROSITE" id="PS50089"/>
    </source>
</evidence>
<dbReference type="InterPro" id="IPR050785">
    <property type="entry name" value="PAN2-PAN3_catalytic_subunit"/>
</dbReference>